<dbReference type="AlphaFoldDB" id="A0AAE3DY61"/>
<dbReference type="InterPro" id="IPR014729">
    <property type="entry name" value="Rossmann-like_a/b/a_fold"/>
</dbReference>
<dbReference type="InterPro" id="IPR003848">
    <property type="entry name" value="DUF218"/>
</dbReference>
<sequence length="238" mass="26270">MRVILFILGLLFSADGLYFASTTSMGVGEAFTVAIGIMFILWSTFYDAFKTKGFLKFIKGLFTFGMIVLVIYSGIICVVGKSDNATYREDYIIVLGAGLKGDTPSLALERRLEKAAEYMNKNGNAIAIVSGGQGKGETISEAQAMENYLLNHGIREDRIIKEDNSTSTYENFEYSKLIMDEGQAVFVTNEFHVLRSELMAKINGIDATHIGASTPIPLLPVSCVREFIAQIAAVRYYF</sequence>
<comment type="caution">
    <text evidence="3">The sequence shown here is derived from an EMBL/GenBank/DDBJ whole genome shotgun (WGS) entry which is preliminary data.</text>
</comment>
<feature type="transmembrane region" description="Helical" evidence="1">
    <location>
        <begin position="29"/>
        <end position="49"/>
    </location>
</feature>
<evidence type="ECO:0000313" key="4">
    <source>
        <dbReference type="Proteomes" id="UP001198242"/>
    </source>
</evidence>
<protein>
    <submittedName>
        <fullName evidence="3">YdcF family protein</fullName>
    </submittedName>
</protein>
<evidence type="ECO:0000259" key="2">
    <source>
        <dbReference type="Pfam" id="PF02698"/>
    </source>
</evidence>
<feature type="domain" description="DUF218" evidence="2">
    <location>
        <begin position="90"/>
        <end position="210"/>
    </location>
</feature>
<evidence type="ECO:0000256" key="1">
    <source>
        <dbReference type="SAM" id="Phobius"/>
    </source>
</evidence>
<dbReference type="GO" id="GO:0043164">
    <property type="term" value="P:Gram-negative-bacterium-type cell wall biogenesis"/>
    <property type="evidence" value="ECO:0007669"/>
    <property type="project" value="TreeGrafter"/>
</dbReference>
<proteinExistence type="predicted"/>
<gene>
    <name evidence="3" type="ORF">LKE05_03980</name>
</gene>
<dbReference type="InterPro" id="IPR051599">
    <property type="entry name" value="Cell_Envelope_Assoc"/>
</dbReference>
<dbReference type="Gene3D" id="3.40.50.620">
    <property type="entry name" value="HUPs"/>
    <property type="match status" value="1"/>
</dbReference>
<dbReference type="PANTHER" id="PTHR30336">
    <property type="entry name" value="INNER MEMBRANE PROTEIN, PROBABLE PERMEASE"/>
    <property type="match status" value="1"/>
</dbReference>
<keyword evidence="1" id="KW-1133">Transmembrane helix</keyword>
<keyword evidence="4" id="KW-1185">Reference proteome</keyword>
<dbReference type="EMBL" id="JAJEQM010000003">
    <property type="protein sequence ID" value="MCC2209955.1"/>
    <property type="molecule type" value="Genomic_DNA"/>
</dbReference>
<name>A0AAE3DY61_9FIRM</name>
<dbReference type="Pfam" id="PF02698">
    <property type="entry name" value="DUF218"/>
    <property type="match status" value="1"/>
</dbReference>
<dbReference type="PANTHER" id="PTHR30336:SF4">
    <property type="entry name" value="ENVELOPE BIOGENESIS FACTOR ELYC"/>
    <property type="match status" value="1"/>
</dbReference>
<accession>A0AAE3DY61</accession>
<organism evidence="3 4">
    <name type="scientific">Hominilimicola fabiformis</name>
    <dbReference type="NCBI Taxonomy" id="2885356"/>
    <lineage>
        <taxon>Bacteria</taxon>
        <taxon>Bacillati</taxon>
        <taxon>Bacillota</taxon>
        <taxon>Clostridia</taxon>
        <taxon>Eubacteriales</taxon>
        <taxon>Oscillospiraceae</taxon>
        <taxon>Hominilimicola</taxon>
    </lineage>
</organism>
<keyword evidence="1" id="KW-0812">Transmembrane</keyword>
<dbReference type="Proteomes" id="UP001198242">
    <property type="component" value="Unassembled WGS sequence"/>
</dbReference>
<dbReference type="RefSeq" id="WP_308455991.1">
    <property type="nucleotide sequence ID" value="NZ_JAJEQM010000003.1"/>
</dbReference>
<keyword evidence="1" id="KW-0472">Membrane</keyword>
<dbReference type="CDD" id="cd06259">
    <property type="entry name" value="YdcF-like"/>
    <property type="match status" value="1"/>
</dbReference>
<dbReference type="GO" id="GO:0005886">
    <property type="term" value="C:plasma membrane"/>
    <property type="evidence" value="ECO:0007669"/>
    <property type="project" value="TreeGrafter"/>
</dbReference>
<reference evidence="3 4" key="1">
    <citation type="submission" date="2021-10" db="EMBL/GenBank/DDBJ databases">
        <title>Anaerobic single-cell dispensing facilitates the cultivation of human gut bacteria.</title>
        <authorList>
            <person name="Afrizal A."/>
        </authorList>
    </citation>
    <scope>NUCLEOTIDE SEQUENCE [LARGE SCALE GENOMIC DNA]</scope>
    <source>
        <strain evidence="3 4">CLA-AA-H232</strain>
    </source>
</reference>
<feature type="transmembrane region" description="Helical" evidence="1">
    <location>
        <begin position="61"/>
        <end position="81"/>
    </location>
</feature>
<dbReference type="GO" id="GO:0000270">
    <property type="term" value="P:peptidoglycan metabolic process"/>
    <property type="evidence" value="ECO:0007669"/>
    <property type="project" value="TreeGrafter"/>
</dbReference>
<evidence type="ECO:0000313" key="3">
    <source>
        <dbReference type="EMBL" id="MCC2209955.1"/>
    </source>
</evidence>